<feature type="transmembrane region" description="Helical" evidence="2">
    <location>
        <begin position="64"/>
        <end position="88"/>
    </location>
</feature>
<keyword evidence="2" id="KW-1133">Transmembrane helix</keyword>
<keyword evidence="2" id="KW-0812">Transmembrane</keyword>
<evidence type="ECO:0000313" key="3">
    <source>
        <dbReference type="EMBL" id="KAG0294645.1"/>
    </source>
</evidence>
<evidence type="ECO:0000313" key="4">
    <source>
        <dbReference type="Proteomes" id="UP001194696"/>
    </source>
</evidence>
<keyword evidence="4" id="KW-1185">Reference proteome</keyword>
<reference evidence="3 4" key="1">
    <citation type="journal article" date="2020" name="Fungal Divers.">
        <title>Resolving the Mortierellaceae phylogeny through synthesis of multi-gene phylogenetics and phylogenomics.</title>
        <authorList>
            <person name="Vandepol N."/>
            <person name="Liber J."/>
            <person name="Desiro A."/>
            <person name="Na H."/>
            <person name="Kennedy M."/>
            <person name="Barry K."/>
            <person name="Grigoriev I.V."/>
            <person name="Miller A.N."/>
            <person name="O'Donnell K."/>
            <person name="Stajich J.E."/>
            <person name="Bonito G."/>
        </authorList>
    </citation>
    <scope>NUCLEOTIDE SEQUENCE [LARGE SCALE GENOMIC DNA]</scope>
    <source>
        <strain evidence="3 4">AD045</strain>
    </source>
</reference>
<name>A0ABQ7K9P4_9FUNG</name>
<feature type="compositionally biased region" description="Low complexity" evidence="1">
    <location>
        <begin position="349"/>
        <end position="363"/>
    </location>
</feature>
<accession>A0ABQ7K9P4</accession>
<feature type="compositionally biased region" description="Low complexity" evidence="1">
    <location>
        <begin position="273"/>
        <end position="293"/>
    </location>
</feature>
<feature type="transmembrane region" description="Helical" evidence="2">
    <location>
        <begin position="12"/>
        <end position="38"/>
    </location>
</feature>
<organism evidence="3 4">
    <name type="scientific">Linnemannia gamsii</name>
    <dbReference type="NCBI Taxonomy" id="64522"/>
    <lineage>
        <taxon>Eukaryota</taxon>
        <taxon>Fungi</taxon>
        <taxon>Fungi incertae sedis</taxon>
        <taxon>Mucoromycota</taxon>
        <taxon>Mortierellomycotina</taxon>
        <taxon>Mortierellomycetes</taxon>
        <taxon>Mortierellales</taxon>
        <taxon>Mortierellaceae</taxon>
        <taxon>Linnemannia</taxon>
    </lineage>
</organism>
<sequence>MAGRRHSKCCFCLPLRLATFLGALLIGAFGGAGAYLFFTNQDLPQRTFTFEGVSVTPLTSGQALWYYVAAVSVLAAAVGLLGMVSALFANRRMVKTFEAFYVLSLLTQFALTAWALVWCKQNQSQFDTICNANKSGLVSLPLPSFMNDWTCQKIFMTIILTIGIGGLIWIFFNFYMTNRVIHYARELFADRADRYKVLGEAATKELDREQQIPLNYTNVGRSMPEEEGEGFQNAHPQQPSYRDEIEYKDPRGNHNFQYPHAAAGVVGAGGFGAFDQGADPQHQLQQSYHAQQPQPAPGFNYRDSAQDLFNPYHNQGEQEHIPTPPAPAPAPSFSSSAAAFAAIPPPPTSSSSSSAQAPAGGQSFTHTSTAKISSPFDDDELVDTGAGSAGVGLTPLTMTTSRDDVKVPLPASPRDGDILSPTSPTGRKTPPSNLL</sequence>
<comment type="caution">
    <text evidence="3">The sequence shown here is derived from an EMBL/GenBank/DDBJ whole genome shotgun (WGS) entry which is preliminary data.</text>
</comment>
<gene>
    <name evidence="3" type="ORF">BGZ96_000758</name>
</gene>
<dbReference type="EMBL" id="JAAAIM010000111">
    <property type="protein sequence ID" value="KAG0294645.1"/>
    <property type="molecule type" value="Genomic_DNA"/>
</dbReference>
<proteinExistence type="predicted"/>
<feature type="compositionally biased region" description="Polar residues" evidence="1">
    <location>
        <begin position="420"/>
        <end position="435"/>
    </location>
</feature>
<feature type="transmembrane region" description="Helical" evidence="2">
    <location>
        <begin position="100"/>
        <end position="118"/>
    </location>
</feature>
<evidence type="ECO:0000256" key="2">
    <source>
        <dbReference type="SAM" id="Phobius"/>
    </source>
</evidence>
<protein>
    <submittedName>
        <fullName evidence="3">Uncharacterized protein</fullName>
    </submittedName>
</protein>
<evidence type="ECO:0000256" key="1">
    <source>
        <dbReference type="SAM" id="MobiDB-lite"/>
    </source>
</evidence>
<dbReference type="Proteomes" id="UP001194696">
    <property type="component" value="Unassembled WGS sequence"/>
</dbReference>
<keyword evidence="2" id="KW-0472">Membrane</keyword>
<feature type="transmembrane region" description="Helical" evidence="2">
    <location>
        <begin position="154"/>
        <end position="175"/>
    </location>
</feature>
<feature type="region of interest" description="Disordered" evidence="1">
    <location>
        <begin position="272"/>
        <end position="435"/>
    </location>
</feature>
<feature type="compositionally biased region" description="Low complexity" evidence="1">
    <location>
        <begin position="331"/>
        <end position="342"/>
    </location>
</feature>